<comment type="similarity">
    <text evidence="6">Belongs to the RuvA family.</text>
</comment>
<feature type="region of interest" description="Domain II" evidence="6">
    <location>
        <begin position="65"/>
        <end position="142"/>
    </location>
</feature>
<dbReference type="Proteomes" id="UP000178302">
    <property type="component" value="Unassembled WGS sequence"/>
</dbReference>
<feature type="domain" description="Helix-hairpin-helix DNA-binding motif class 1" evidence="7">
    <location>
        <begin position="108"/>
        <end position="127"/>
    </location>
</feature>
<dbReference type="Gene3D" id="2.40.50.140">
    <property type="entry name" value="Nucleic acid-binding proteins"/>
    <property type="match status" value="1"/>
</dbReference>
<dbReference type="HAMAP" id="MF_00031">
    <property type="entry name" value="DNA_HJ_migration_RuvA"/>
    <property type="match status" value="1"/>
</dbReference>
<dbReference type="GO" id="GO:0005737">
    <property type="term" value="C:cytoplasm"/>
    <property type="evidence" value="ECO:0007669"/>
    <property type="project" value="UniProtKB-SubCell"/>
</dbReference>
<evidence type="ECO:0000256" key="5">
    <source>
        <dbReference type="ARBA" id="ARBA00023204"/>
    </source>
</evidence>
<name>A0A1G2LRV8_9BACT</name>
<dbReference type="GO" id="GO:0009379">
    <property type="term" value="C:Holliday junction helicase complex"/>
    <property type="evidence" value="ECO:0007669"/>
    <property type="project" value="InterPro"/>
</dbReference>
<evidence type="ECO:0000313" key="8">
    <source>
        <dbReference type="EMBL" id="OHA14234.1"/>
    </source>
</evidence>
<dbReference type="SUPFAM" id="SSF47781">
    <property type="entry name" value="RuvA domain 2-like"/>
    <property type="match status" value="1"/>
</dbReference>
<reference evidence="8 9" key="1">
    <citation type="journal article" date="2016" name="Nat. Commun.">
        <title>Thousands of microbial genomes shed light on interconnected biogeochemical processes in an aquifer system.</title>
        <authorList>
            <person name="Anantharaman K."/>
            <person name="Brown C.T."/>
            <person name="Hug L.A."/>
            <person name="Sharon I."/>
            <person name="Castelle C.J."/>
            <person name="Probst A.J."/>
            <person name="Thomas B.C."/>
            <person name="Singh A."/>
            <person name="Wilkins M.J."/>
            <person name="Karaoz U."/>
            <person name="Brodie E.L."/>
            <person name="Williams K.H."/>
            <person name="Hubbard S.S."/>
            <person name="Banfield J.F."/>
        </authorList>
    </citation>
    <scope>NUCLEOTIDE SEQUENCE [LARGE SCALE GENOMIC DNA]</scope>
</reference>
<dbReference type="Pfam" id="PF07499">
    <property type="entry name" value="RuvA_C"/>
    <property type="match status" value="1"/>
</dbReference>
<evidence type="ECO:0000256" key="2">
    <source>
        <dbReference type="ARBA" id="ARBA00022763"/>
    </source>
</evidence>
<dbReference type="InterPro" id="IPR000085">
    <property type="entry name" value="RuvA"/>
</dbReference>
<dbReference type="CDD" id="cd14332">
    <property type="entry name" value="UBA_RuvA_C"/>
    <property type="match status" value="1"/>
</dbReference>
<comment type="domain">
    <text evidence="6">Has three domains with a flexible linker between the domains II and III and assumes an 'L' shape. Domain III is highly mobile and contacts RuvB.</text>
</comment>
<sequence length="189" mass="20795">MITLLEGNVVFKTDKFLVVNAGGVGFKVFLGLETIKSLPQKSEKIKLWTHLYMRENGLELYGFLGYAELEFFEILIQISGIGPKSALGVLGVAPLDTLKRAVASGESSYLTRVSGIGKKTAERIIIELRDKLGGKGGAEFQFKEDEEVFDALKSLGYSANQAREAIKNIPEEIKSIQTRLKEALKILAN</sequence>
<evidence type="ECO:0000256" key="1">
    <source>
        <dbReference type="ARBA" id="ARBA00022490"/>
    </source>
</evidence>
<proteinExistence type="inferred from homology"/>
<dbReference type="Pfam" id="PF01330">
    <property type="entry name" value="RuvA_N"/>
    <property type="match status" value="1"/>
</dbReference>
<dbReference type="InterPro" id="IPR003583">
    <property type="entry name" value="Hlx-hairpin-Hlx_DNA-bd_motif"/>
</dbReference>
<dbReference type="SMART" id="SM00278">
    <property type="entry name" value="HhH1"/>
    <property type="match status" value="2"/>
</dbReference>
<protein>
    <recommendedName>
        <fullName evidence="6">Holliday junction branch migration complex subunit RuvA</fullName>
    </recommendedName>
</protein>
<dbReference type="InterPro" id="IPR012340">
    <property type="entry name" value="NA-bd_OB-fold"/>
</dbReference>
<gene>
    <name evidence="6" type="primary">ruvA</name>
    <name evidence="8" type="ORF">A2909_02910</name>
</gene>
<organism evidence="8 9">
    <name type="scientific">Candidatus Tagabacteria bacterium RIFCSPLOWO2_01_FULL_39_11</name>
    <dbReference type="NCBI Taxonomy" id="1802295"/>
    <lineage>
        <taxon>Bacteria</taxon>
        <taxon>Candidatus Tagaibacteriota</taxon>
    </lineage>
</organism>
<evidence type="ECO:0000256" key="6">
    <source>
        <dbReference type="HAMAP-Rule" id="MF_00031"/>
    </source>
</evidence>
<evidence type="ECO:0000256" key="3">
    <source>
        <dbReference type="ARBA" id="ARBA00023125"/>
    </source>
</evidence>
<dbReference type="NCBIfam" id="TIGR00084">
    <property type="entry name" value="ruvA"/>
    <property type="match status" value="1"/>
</dbReference>
<dbReference type="GO" id="GO:0006281">
    <property type="term" value="P:DNA repair"/>
    <property type="evidence" value="ECO:0007669"/>
    <property type="project" value="UniProtKB-UniRule"/>
</dbReference>
<evidence type="ECO:0000313" key="9">
    <source>
        <dbReference type="Proteomes" id="UP000178302"/>
    </source>
</evidence>
<dbReference type="GO" id="GO:0000400">
    <property type="term" value="F:four-way junction DNA binding"/>
    <property type="evidence" value="ECO:0007669"/>
    <property type="project" value="UniProtKB-UniRule"/>
</dbReference>
<dbReference type="InterPro" id="IPR010994">
    <property type="entry name" value="RuvA_2-like"/>
</dbReference>
<keyword evidence="8" id="KW-0347">Helicase</keyword>
<dbReference type="EMBL" id="MHQZ01000016">
    <property type="protein sequence ID" value="OHA14234.1"/>
    <property type="molecule type" value="Genomic_DNA"/>
</dbReference>
<feature type="region of interest" description="Domain III" evidence="6">
    <location>
        <begin position="146"/>
        <end position="189"/>
    </location>
</feature>
<comment type="function">
    <text evidence="6">The RuvA-RuvB-RuvC complex processes Holliday junction (HJ) DNA during genetic recombination and DNA repair, while the RuvA-RuvB complex plays an important role in the rescue of blocked DNA replication forks via replication fork reversal (RFR). RuvA specifically binds to HJ cruciform DNA, conferring on it an open structure. The RuvB hexamer acts as an ATP-dependent pump, pulling dsDNA into and through the RuvAB complex. HJ branch migration allows RuvC to scan DNA until it finds its consensus sequence, where it cleaves and resolves the cruciform DNA.</text>
</comment>
<dbReference type="GO" id="GO:0009378">
    <property type="term" value="F:four-way junction helicase activity"/>
    <property type="evidence" value="ECO:0007669"/>
    <property type="project" value="InterPro"/>
</dbReference>
<dbReference type="Gene3D" id="1.10.8.10">
    <property type="entry name" value="DNA helicase RuvA subunit, C-terminal domain"/>
    <property type="match status" value="1"/>
</dbReference>
<keyword evidence="4 6" id="KW-0233">DNA recombination</keyword>
<dbReference type="GO" id="GO:0005524">
    <property type="term" value="F:ATP binding"/>
    <property type="evidence" value="ECO:0007669"/>
    <property type="project" value="InterPro"/>
</dbReference>
<accession>A0A1G2LRV8</accession>
<dbReference type="InterPro" id="IPR036267">
    <property type="entry name" value="RuvA_C_sf"/>
</dbReference>
<feature type="region of interest" description="Domain I" evidence="6">
    <location>
        <begin position="1"/>
        <end position="64"/>
    </location>
</feature>
<dbReference type="SUPFAM" id="SSF50249">
    <property type="entry name" value="Nucleic acid-binding proteins"/>
    <property type="match status" value="1"/>
</dbReference>
<dbReference type="GO" id="GO:0048476">
    <property type="term" value="C:Holliday junction resolvase complex"/>
    <property type="evidence" value="ECO:0007669"/>
    <property type="project" value="UniProtKB-UniRule"/>
</dbReference>
<dbReference type="Pfam" id="PF14520">
    <property type="entry name" value="HHH_5"/>
    <property type="match status" value="1"/>
</dbReference>
<comment type="subunit">
    <text evidence="6">Homotetramer. Forms an RuvA(8)-RuvB(12)-Holliday junction (HJ) complex. HJ DNA is sandwiched between 2 RuvA tetramers; dsDNA enters through RuvA and exits via RuvB. An RuvB hexamer assembles on each DNA strand where it exits the tetramer. Each RuvB hexamer is contacted by two RuvA subunits (via domain III) on 2 adjacent RuvB subunits; this complex drives branch migration. In the full resolvosome a probable DNA-RuvA(4)-RuvB(12)-RuvC(2) complex forms which resolves the HJ.</text>
</comment>
<feature type="domain" description="Helix-hairpin-helix DNA-binding motif class 1" evidence="7">
    <location>
        <begin position="73"/>
        <end position="92"/>
    </location>
</feature>
<evidence type="ECO:0000259" key="7">
    <source>
        <dbReference type="SMART" id="SM00278"/>
    </source>
</evidence>
<dbReference type="InterPro" id="IPR011114">
    <property type="entry name" value="RuvA_C"/>
</dbReference>
<keyword evidence="3 6" id="KW-0238">DNA-binding</keyword>
<dbReference type="InterPro" id="IPR013849">
    <property type="entry name" value="DNA_helicase_Holl-junc_RuvA_I"/>
</dbReference>
<dbReference type="SUPFAM" id="SSF46929">
    <property type="entry name" value="DNA helicase RuvA subunit, C-terminal domain"/>
    <property type="match status" value="1"/>
</dbReference>
<keyword evidence="8" id="KW-0547">Nucleotide-binding</keyword>
<comment type="caution">
    <text evidence="6">Lacks conserved residue(s) required for the propagation of feature annotation.</text>
</comment>
<keyword evidence="8" id="KW-0067">ATP-binding</keyword>
<dbReference type="GO" id="GO:0006310">
    <property type="term" value="P:DNA recombination"/>
    <property type="evidence" value="ECO:0007669"/>
    <property type="project" value="UniProtKB-UniRule"/>
</dbReference>
<dbReference type="AlphaFoldDB" id="A0A1G2LRV8"/>
<keyword evidence="2 6" id="KW-0227">DNA damage</keyword>
<comment type="subcellular location">
    <subcellularLocation>
        <location evidence="6">Cytoplasm</location>
    </subcellularLocation>
</comment>
<comment type="caution">
    <text evidence="8">The sequence shown here is derived from an EMBL/GenBank/DDBJ whole genome shotgun (WGS) entry which is preliminary data.</text>
</comment>
<keyword evidence="5 6" id="KW-0234">DNA repair</keyword>
<keyword evidence="1 6" id="KW-0963">Cytoplasm</keyword>
<evidence type="ECO:0000256" key="4">
    <source>
        <dbReference type="ARBA" id="ARBA00023172"/>
    </source>
</evidence>
<keyword evidence="8" id="KW-0378">Hydrolase</keyword>
<dbReference type="Gene3D" id="1.10.150.20">
    <property type="entry name" value="5' to 3' exonuclease, C-terminal subdomain"/>
    <property type="match status" value="1"/>
</dbReference>